<dbReference type="EMBL" id="CP002903">
    <property type="protein sequence ID" value="AEJ61426.1"/>
    <property type="molecule type" value="Genomic_DNA"/>
</dbReference>
<comment type="similarity">
    <text evidence="1">Belongs to the Skp family.</text>
</comment>
<dbReference type="PANTHER" id="PTHR35089:SF1">
    <property type="entry name" value="CHAPERONE PROTEIN SKP"/>
    <property type="match status" value="1"/>
</dbReference>
<evidence type="ECO:0000313" key="5">
    <source>
        <dbReference type="EMBL" id="AEJ61426.1"/>
    </source>
</evidence>
<dbReference type="Gene3D" id="3.30.910.20">
    <property type="entry name" value="Skp domain"/>
    <property type="match status" value="1"/>
</dbReference>
<dbReference type="InterPro" id="IPR024930">
    <property type="entry name" value="Skp_dom_sf"/>
</dbReference>
<evidence type="ECO:0000313" key="6">
    <source>
        <dbReference type="Proteomes" id="UP000007254"/>
    </source>
</evidence>
<dbReference type="SUPFAM" id="SSF111384">
    <property type="entry name" value="OmpH-like"/>
    <property type="match status" value="1"/>
</dbReference>
<dbReference type="SMART" id="SM00935">
    <property type="entry name" value="OmpH"/>
    <property type="match status" value="1"/>
</dbReference>
<dbReference type="RefSeq" id="WP_014624771.1">
    <property type="nucleotide sequence ID" value="NC_017583.1"/>
</dbReference>
<dbReference type="InterPro" id="IPR005632">
    <property type="entry name" value="Chaperone_Skp"/>
</dbReference>
<dbReference type="Pfam" id="PF03938">
    <property type="entry name" value="OmpH"/>
    <property type="match status" value="1"/>
</dbReference>
<dbReference type="GO" id="GO:0051082">
    <property type="term" value="F:unfolded protein binding"/>
    <property type="evidence" value="ECO:0007669"/>
    <property type="project" value="InterPro"/>
</dbReference>
<evidence type="ECO:0000256" key="3">
    <source>
        <dbReference type="SAM" id="Coils"/>
    </source>
</evidence>
<evidence type="ECO:0000256" key="2">
    <source>
        <dbReference type="ARBA" id="ARBA00022729"/>
    </source>
</evidence>
<proteinExistence type="inferred from homology"/>
<dbReference type="STRING" id="869211.Spith_1154"/>
<dbReference type="AlphaFoldDB" id="G0GE73"/>
<reference evidence="5 6" key="1">
    <citation type="submission" date="2011-06" db="EMBL/GenBank/DDBJ databases">
        <title>The complete genome of Spirochaeta thermophila DSM 6578.</title>
        <authorList>
            <consortium name="US DOE Joint Genome Institute (JGI-PGF)"/>
            <person name="Lucas S."/>
            <person name="Lapidus A."/>
            <person name="Bruce D."/>
            <person name="Goodwin L."/>
            <person name="Pitluck S."/>
            <person name="Peters L."/>
            <person name="Kyrpides N."/>
            <person name="Mavromatis K."/>
            <person name="Ivanova N."/>
            <person name="Mikailova N."/>
            <person name="Pagani I."/>
            <person name="Chertkov O."/>
            <person name="Detter J.C."/>
            <person name="Tapia R."/>
            <person name="Han C."/>
            <person name="Land M."/>
            <person name="Hauser L."/>
            <person name="Markowitz V."/>
            <person name="Cheng J.-F."/>
            <person name="Hugenholtz P."/>
            <person name="Woyke T."/>
            <person name="Wu D."/>
            <person name="Spring S."/>
            <person name="Merkhoffer B."/>
            <person name="Schneider S."/>
            <person name="Klenk H.-P."/>
            <person name="Eisen J.A."/>
        </authorList>
    </citation>
    <scope>NUCLEOTIDE SEQUENCE [LARGE SCALE GENOMIC DNA]</scope>
    <source>
        <strain evidence="6">ATCC 700085 / DSM 6578 / Z-1203</strain>
    </source>
</reference>
<dbReference type="KEGG" id="stq:Spith_1154"/>
<name>G0GE73_WINT7</name>
<keyword evidence="2 4" id="KW-0732">Signal</keyword>
<dbReference type="GO" id="GO:0050821">
    <property type="term" value="P:protein stabilization"/>
    <property type="evidence" value="ECO:0007669"/>
    <property type="project" value="TreeGrafter"/>
</dbReference>
<feature type="chain" id="PRO_5003400307" evidence="4">
    <location>
        <begin position="22"/>
        <end position="174"/>
    </location>
</feature>
<accession>G0GE73</accession>
<dbReference type="GO" id="GO:0005829">
    <property type="term" value="C:cytosol"/>
    <property type="evidence" value="ECO:0007669"/>
    <property type="project" value="TreeGrafter"/>
</dbReference>
<dbReference type="Proteomes" id="UP000007254">
    <property type="component" value="Chromosome"/>
</dbReference>
<evidence type="ECO:0000256" key="4">
    <source>
        <dbReference type="SAM" id="SignalP"/>
    </source>
</evidence>
<dbReference type="HOGENOM" id="CLU_124474_0_0_12"/>
<dbReference type="PANTHER" id="PTHR35089">
    <property type="entry name" value="CHAPERONE PROTEIN SKP"/>
    <property type="match status" value="1"/>
</dbReference>
<gene>
    <name evidence="5" type="ordered locus">Spith_1154</name>
</gene>
<feature type="signal peptide" evidence="4">
    <location>
        <begin position="1"/>
        <end position="21"/>
    </location>
</feature>
<keyword evidence="3" id="KW-0175">Coiled coil</keyword>
<organism evidence="5 6">
    <name type="scientific">Winmispira thermophila (strain ATCC 700085 / DSM 6578 / Z-1203)</name>
    <name type="common">Spirochaeta thermophila</name>
    <dbReference type="NCBI Taxonomy" id="869211"/>
    <lineage>
        <taxon>Bacteria</taxon>
        <taxon>Pseudomonadati</taxon>
        <taxon>Spirochaetota</taxon>
        <taxon>Spirochaetia</taxon>
        <taxon>Winmispirales</taxon>
        <taxon>Winmispiraceae</taxon>
        <taxon>Winmispira</taxon>
    </lineage>
</organism>
<evidence type="ECO:0000256" key="1">
    <source>
        <dbReference type="ARBA" id="ARBA00009091"/>
    </source>
</evidence>
<keyword evidence="6" id="KW-1185">Reference proteome</keyword>
<dbReference type="OrthoDB" id="370855at2"/>
<feature type="coiled-coil region" evidence="3">
    <location>
        <begin position="42"/>
        <end position="80"/>
    </location>
</feature>
<protein>
    <submittedName>
        <fullName evidence="5">Outer membrane chaperone Skp (OmpH)</fullName>
    </submittedName>
</protein>
<sequence length="174" mass="20248">MKRILIFVTGLLLLGSTLAHAEELTTVAVVDINRVAMAFFRNSSAVREIERFKTEIQEEVNRLTAEIKALQEQKLQAQEAGNEERALALDQQIYQKTQYLRDYYRVKTQQLEERQRKLTESSTFLQELKNALEYVAETHGFSVIFKSTDPDLLWWHKEVDITDLVIERLMGSAR</sequence>